<comment type="similarity">
    <text evidence="2">Belongs to the dermatopontin family.</text>
</comment>
<reference evidence="6" key="2">
    <citation type="journal article" date="2023" name="Science">
        <title>Genomic signatures of disease resistance in endangered staghorn corals.</title>
        <authorList>
            <person name="Vollmer S.V."/>
            <person name="Selwyn J.D."/>
            <person name="Despard B.A."/>
            <person name="Roesel C.L."/>
        </authorList>
    </citation>
    <scope>NUCLEOTIDE SEQUENCE</scope>
    <source>
        <strain evidence="6">K2</strain>
    </source>
</reference>
<keyword evidence="5" id="KW-0812">Transmembrane</keyword>
<keyword evidence="4" id="KW-1015">Disulfide bond</keyword>
<organism evidence="6 7">
    <name type="scientific">Acropora cervicornis</name>
    <name type="common">Staghorn coral</name>
    <dbReference type="NCBI Taxonomy" id="6130"/>
    <lineage>
        <taxon>Eukaryota</taxon>
        <taxon>Metazoa</taxon>
        <taxon>Cnidaria</taxon>
        <taxon>Anthozoa</taxon>
        <taxon>Hexacorallia</taxon>
        <taxon>Scleractinia</taxon>
        <taxon>Astrocoeniina</taxon>
        <taxon>Acroporidae</taxon>
        <taxon>Acropora</taxon>
    </lineage>
</organism>
<accession>A0AAD9VEV9</accession>
<evidence type="ECO:0000256" key="3">
    <source>
        <dbReference type="ARBA" id="ARBA00022525"/>
    </source>
</evidence>
<dbReference type="PANTHER" id="PTHR15040">
    <property type="entry name" value="DERMATOPONTIN-RELATED"/>
    <property type="match status" value="1"/>
</dbReference>
<evidence type="ECO:0000313" key="7">
    <source>
        <dbReference type="Proteomes" id="UP001249851"/>
    </source>
</evidence>
<keyword evidence="7" id="KW-1185">Reference proteome</keyword>
<keyword evidence="5" id="KW-1133">Transmembrane helix</keyword>
<dbReference type="PANTHER" id="PTHR15040:SF1">
    <property type="entry name" value="DERMATOPONTIN-LIKE ISOFORM X1"/>
    <property type="match status" value="1"/>
</dbReference>
<evidence type="ECO:0000256" key="5">
    <source>
        <dbReference type="SAM" id="Phobius"/>
    </source>
</evidence>
<comment type="caution">
    <text evidence="6">The sequence shown here is derived from an EMBL/GenBank/DDBJ whole genome shotgun (WGS) entry which is preliminary data.</text>
</comment>
<dbReference type="EMBL" id="JARQWQ010000005">
    <property type="protein sequence ID" value="KAK2571849.1"/>
    <property type="molecule type" value="Genomic_DNA"/>
</dbReference>
<dbReference type="Proteomes" id="UP001249851">
    <property type="component" value="Unassembled WGS sequence"/>
</dbReference>
<evidence type="ECO:0000256" key="2">
    <source>
        <dbReference type="ARBA" id="ARBA00008712"/>
    </source>
</evidence>
<name>A0AAD9VEV9_ACRCE</name>
<gene>
    <name evidence="6" type="ORF">P5673_003255</name>
</gene>
<dbReference type="Pfam" id="PF14704">
    <property type="entry name" value="DERM"/>
    <property type="match status" value="2"/>
</dbReference>
<sequence length="476" mass="55639">MIYQGSQQSVENIRETSRFLAELGIKPLLCPINFTIFVENIKHNLEYPSVSVSALALIIMKGSKLALLLLLDLTPIGGDADVSGRAASIVLLTPDGSTTGDKVLISDAAPSRHSNCWEDRIHHFQCKYGPFRYKNYHCSTTHFANDYDQPLAFRCPHNGVIAGVGSTYSARRRDRRFFFRCCHRYGYIAHTCKYTAIQNSWDKPLRYVVPYGYYLVGALSHHHNRKEDRIWKFQICTYNRKGVGETTNKTGKMTMKGRKLAPLLLLVVALEILLFARSDAIWLRRRIRRPYRCSTSRPPYTRWDNNWRQDFNVACRNSYSIYVWKSEYRHCWGDRIHHFDCKYGPFYYQLSHCSTPYYVNDFDRPLTFRCPHNGFITGVASTYSVGARDRRFGFRCCHKYGYIAHSCRHTFKMNKWHQSLRYVVPYGYYLVGAYSQHQNSKEDRTWKFKICQVKPRYKSLVAADSSLKWNLAEKHE</sequence>
<dbReference type="GO" id="GO:0030199">
    <property type="term" value="P:collagen fibril organization"/>
    <property type="evidence" value="ECO:0007669"/>
    <property type="project" value="TreeGrafter"/>
</dbReference>
<keyword evidence="5" id="KW-0472">Membrane</keyword>
<feature type="transmembrane region" description="Helical" evidence="5">
    <location>
        <begin position="260"/>
        <end position="282"/>
    </location>
</feature>
<reference evidence="6" key="1">
    <citation type="journal article" date="2023" name="G3 (Bethesda)">
        <title>Whole genome assembly and annotation of the endangered Caribbean coral Acropora cervicornis.</title>
        <authorList>
            <person name="Selwyn J.D."/>
            <person name="Vollmer S.V."/>
        </authorList>
    </citation>
    <scope>NUCLEOTIDE SEQUENCE</scope>
    <source>
        <strain evidence="6">K2</strain>
    </source>
</reference>
<evidence type="ECO:0000256" key="1">
    <source>
        <dbReference type="ARBA" id="ARBA00004613"/>
    </source>
</evidence>
<protein>
    <submittedName>
        <fullName evidence="6">Hemagglutinin/amebocyte aggregation factor</fullName>
    </submittedName>
</protein>
<dbReference type="InterPro" id="IPR026645">
    <property type="entry name" value="Dermatopontin"/>
</dbReference>
<dbReference type="AlphaFoldDB" id="A0AAD9VEV9"/>
<proteinExistence type="inferred from homology"/>
<comment type="subcellular location">
    <subcellularLocation>
        <location evidence="1">Secreted</location>
    </subcellularLocation>
</comment>
<keyword evidence="3" id="KW-0964">Secreted</keyword>
<dbReference type="GO" id="GO:0005615">
    <property type="term" value="C:extracellular space"/>
    <property type="evidence" value="ECO:0007669"/>
    <property type="project" value="TreeGrafter"/>
</dbReference>
<evidence type="ECO:0000313" key="6">
    <source>
        <dbReference type="EMBL" id="KAK2571849.1"/>
    </source>
</evidence>
<dbReference type="GO" id="GO:0031012">
    <property type="term" value="C:extracellular matrix"/>
    <property type="evidence" value="ECO:0007669"/>
    <property type="project" value="TreeGrafter"/>
</dbReference>
<evidence type="ECO:0000256" key="4">
    <source>
        <dbReference type="ARBA" id="ARBA00023157"/>
    </source>
</evidence>